<sequence length="79" mass="9347">MCDYANERGPIPKPKMETEVQFWVKQPHPVQARAPNIQLFRYWGNFLKGQWRRSFEKLHGNLLHLLEVETQPAALEALF</sequence>
<dbReference type="AlphaFoldDB" id="A0A371GZ01"/>
<feature type="non-terminal residue" evidence="1">
    <location>
        <position position="1"/>
    </location>
</feature>
<dbReference type="EMBL" id="QJKJ01004063">
    <property type="protein sequence ID" value="RDX95693.1"/>
    <property type="molecule type" value="Genomic_DNA"/>
</dbReference>
<name>A0A371GZ01_MUCPR</name>
<comment type="caution">
    <text evidence="1">The sequence shown here is derived from an EMBL/GenBank/DDBJ whole genome shotgun (WGS) entry which is preliminary data.</text>
</comment>
<protein>
    <submittedName>
        <fullName evidence="1">Uncharacterized protein</fullName>
    </submittedName>
</protein>
<proteinExistence type="predicted"/>
<evidence type="ECO:0000313" key="2">
    <source>
        <dbReference type="Proteomes" id="UP000257109"/>
    </source>
</evidence>
<reference evidence="1" key="1">
    <citation type="submission" date="2018-05" db="EMBL/GenBank/DDBJ databases">
        <title>Draft genome of Mucuna pruriens seed.</title>
        <authorList>
            <person name="Nnadi N.E."/>
            <person name="Vos R."/>
            <person name="Hasami M.H."/>
            <person name="Devisetty U.K."/>
            <person name="Aguiy J.C."/>
        </authorList>
    </citation>
    <scope>NUCLEOTIDE SEQUENCE [LARGE SCALE GENOMIC DNA]</scope>
    <source>
        <strain evidence="1">JCA_2017</strain>
    </source>
</reference>
<accession>A0A371GZ01</accession>
<keyword evidence="2" id="KW-1185">Reference proteome</keyword>
<evidence type="ECO:0000313" key="1">
    <source>
        <dbReference type="EMBL" id="RDX95693.1"/>
    </source>
</evidence>
<dbReference type="Proteomes" id="UP000257109">
    <property type="component" value="Unassembled WGS sequence"/>
</dbReference>
<organism evidence="1 2">
    <name type="scientific">Mucuna pruriens</name>
    <name type="common">Velvet bean</name>
    <name type="synonym">Dolichos pruriens</name>
    <dbReference type="NCBI Taxonomy" id="157652"/>
    <lineage>
        <taxon>Eukaryota</taxon>
        <taxon>Viridiplantae</taxon>
        <taxon>Streptophyta</taxon>
        <taxon>Embryophyta</taxon>
        <taxon>Tracheophyta</taxon>
        <taxon>Spermatophyta</taxon>
        <taxon>Magnoliopsida</taxon>
        <taxon>eudicotyledons</taxon>
        <taxon>Gunneridae</taxon>
        <taxon>Pentapetalae</taxon>
        <taxon>rosids</taxon>
        <taxon>fabids</taxon>
        <taxon>Fabales</taxon>
        <taxon>Fabaceae</taxon>
        <taxon>Papilionoideae</taxon>
        <taxon>50 kb inversion clade</taxon>
        <taxon>NPAAA clade</taxon>
        <taxon>indigoferoid/millettioid clade</taxon>
        <taxon>Phaseoleae</taxon>
        <taxon>Mucuna</taxon>
    </lineage>
</organism>
<gene>
    <name evidence="1" type="ORF">CR513_21746</name>
</gene>